<sequence>MCQDYAGLTMPVAIIAGAEDRLIDPAAQSRRLHQAIPLSSLHLVPNCGHMVHQTSPEAVMAAINAASG</sequence>
<evidence type="ECO:0000259" key="1">
    <source>
        <dbReference type="Pfam" id="PF12697"/>
    </source>
</evidence>
<dbReference type="Pfam" id="PF12697">
    <property type="entry name" value="Abhydrolase_6"/>
    <property type="match status" value="1"/>
</dbReference>
<reference evidence="3" key="1">
    <citation type="submission" date="2018-07" db="EMBL/GenBank/DDBJ databases">
        <title>Genome Structure of the Opportunistic Pathogen Paracoccus yeei (Alphaproteobacteria) and Identification of Putative Virulence Factors.</title>
        <authorList>
            <person name="Lasek R."/>
            <person name="Szuplewska M."/>
            <person name="Mitura M."/>
            <person name="Decewicz P."/>
            <person name="Chmielowska C."/>
            <person name="Pawlot A."/>
            <person name="Sentkowska D."/>
            <person name="Czarnecki J."/>
            <person name="Bartosik D."/>
        </authorList>
    </citation>
    <scope>NUCLEOTIDE SEQUENCE [LARGE SCALE GENOMIC DNA]</scope>
    <source>
        <strain evidence="3">CCUG 32053</strain>
        <plasmid evidence="3">pyee3</plasmid>
    </source>
</reference>
<dbReference type="InterPro" id="IPR029058">
    <property type="entry name" value="AB_hydrolase_fold"/>
</dbReference>
<organism evidence="2 3">
    <name type="scientific">Paracoccus yeei</name>
    <dbReference type="NCBI Taxonomy" id="147645"/>
    <lineage>
        <taxon>Bacteria</taxon>
        <taxon>Pseudomonadati</taxon>
        <taxon>Pseudomonadota</taxon>
        <taxon>Alphaproteobacteria</taxon>
        <taxon>Rhodobacterales</taxon>
        <taxon>Paracoccaceae</taxon>
        <taxon>Paracoccus</taxon>
    </lineage>
</organism>
<gene>
    <name evidence="2" type="ORF">PY32053_04373</name>
</gene>
<name>A0A386UTE4_9RHOB</name>
<evidence type="ECO:0000313" key="3">
    <source>
        <dbReference type="Proteomes" id="UP000272010"/>
    </source>
</evidence>
<proteinExistence type="predicted"/>
<dbReference type="InterPro" id="IPR000073">
    <property type="entry name" value="AB_hydrolase_1"/>
</dbReference>
<dbReference type="AlphaFoldDB" id="A0A386UTE4"/>
<dbReference type="Proteomes" id="UP000272010">
    <property type="component" value="Plasmid pYEE3"/>
</dbReference>
<dbReference type="EMBL" id="CP031081">
    <property type="protein sequence ID" value="AYF03891.1"/>
    <property type="molecule type" value="Genomic_DNA"/>
</dbReference>
<geneLocation type="plasmid" evidence="3">
    <name>pyee3</name>
</geneLocation>
<dbReference type="SUPFAM" id="SSF53474">
    <property type="entry name" value="alpha/beta-Hydrolases"/>
    <property type="match status" value="1"/>
</dbReference>
<feature type="domain" description="AB hydrolase-1" evidence="1">
    <location>
        <begin position="4"/>
        <end position="61"/>
    </location>
</feature>
<accession>A0A386UTE4</accession>
<dbReference type="Gene3D" id="3.40.50.1820">
    <property type="entry name" value="alpha/beta hydrolase"/>
    <property type="match status" value="1"/>
</dbReference>
<keyword evidence="2" id="KW-0614">Plasmid</keyword>
<protein>
    <recommendedName>
        <fullName evidence="1">AB hydrolase-1 domain-containing protein</fullName>
    </recommendedName>
</protein>
<evidence type="ECO:0000313" key="2">
    <source>
        <dbReference type="EMBL" id="AYF03891.1"/>
    </source>
</evidence>
<dbReference type="RefSeq" id="WP_338044315.1">
    <property type="nucleotide sequence ID" value="NZ_CP038085.1"/>
</dbReference>